<keyword evidence="6" id="KW-0472">Membrane</keyword>
<accession>A0AAD9E2Z9</accession>
<dbReference type="EC" id="4.2.1.1" evidence="4"/>
<dbReference type="InterPro" id="IPR018338">
    <property type="entry name" value="Carbonic_anhydrase_a-class_CS"/>
</dbReference>
<dbReference type="GO" id="GO:0008270">
    <property type="term" value="F:zinc ion binding"/>
    <property type="evidence" value="ECO:0007669"/>
    <property type="project" value="UniProtKB-UniRule"/>
</dbReference>
<name>A0AAD9E2Z9_9TELE</name>
<dbReference type="PANTHER" id="PTHR18952">
    <property type="entry name" value="CARBONIC ANHYDRASE"/>
    <property type="match status" value="1"/>
</dbReference>
<dbReference type="Pfam" id="PF00194">
    <property type="entry name" value="Carb_anhydrase"/>
    <property type="match status" value="1"/>
</dbReference>
<comment type="similarity">
    <text evidence="1 4">Belongs to the alpha-carbonic anhydrase family.</text>
</comment>
<dbReference type="GO" id="GO:0005886">
    <property type="term" value="C:plasma membrane"/>
    <property type="evidence" value="ECO:0007669"/>
    <property type="project" value="TreeGrafter"/>
</dbReference>
<comment type="catalytic activity">
    <reaction evidence="4">
        <text>hydrogencarbonate + H(+) = CO2 + H2O</text>
        <dbReference type="Rhea" id="RHEA:10748"/>
        <dbReference type="ChEBI" id="CHEBI:15377"/>
        <dbReference type="ChEBI" id="CHEBI:15378"/>
        <dbReference type="ChEBI" id="CHEBI:16526"/>
        <dbReference type="ChEBI" id="CHEBI:17544"/>
        <dbReference type="EC" id="4.2.1.1"/>
    </reaction>
</comment>
<sequence length="285" mass="31670">MQLELFITVLLIQNQVLVATASSSSEEDENSEHDGTNDKNSSHEHHWGYDDQEGWSSAFQHCSGQSQSPIDIKTSKVIYDSSLPHIELDGYDLKADPTLKLQNNGHTLQLSLPNTMRIVKGFDQVYLAAQLHFHWGTIAVPGSEHTIDNIHFPAEIHVVHYNSKYTNSSEAESKPDGLAVLGAFIGIGLKDNENYEKILSVLNDVSIEGVNKDPSEIKPRVTPSGKHYHKGMSRGDKFAIAFGALFIVTLLSSLIYISKLRKTNSISNKDTRQDVIYKPAIKDDV</sequence>
<evidence type="ECO:0000313" key="9">
    <source>
        <dbReference type="Proteomes" id="UP001239994"/>
    </source>
</evidence>
<keyword evidence="9" id="KW-1185">Reference proteome</keyword>
<dbReference type="InterPro" id="IPR001148">
    <property type="entry name" value="CA_dom"/>
</dbReference>
<dbReference type="PANTHER" id="PTHR18952:SF275">
    <property type="entry name" value="CARBONIC ANHYDRASE"/>
    <property type="match status" value="1"/>
</dbReference>
<keyword evidence="2 4" id="KW-0479">Metal-binding</keyword>
<dbReference type="SUPFAM" id="SSF51069">
    <property type="entry name" value="Carbonic anhydrase"/>
    <property type="match status" value="1"/>
</dbReference>
<dbReference type="InterPro" id="IPR036398">
    <property type="entry name" value="CA_dom_sf"/>
</dbReference>
<comment type="cofactor">
    <cofactor evidence="4">
        <name>Zn(2+)</name>
        <dbReference type="ChEBI" id="CHEBI:29105"/>
    </cofactor>
</comment>
<feature type="domain" description="Alpha-carbonic anhydrase" evidence="7">
    <location>
        <begin position="45"/>
        <end position="285"/>
    </location>
</feature>
<comment type="function">
    <text evidence="4">Reversible hydration of carbon dioxide.</text>
</comment>
<comment type="caution">
    <text evidence="8">The sequence shown here is derived from an EMBL/GenBank/DDBJ whole genome shotgun (WGS) entry which is preliminary data.</text>
</comment>
<feature type="transmembrane region" description="Helical" evidence="6">
    <location>
        <begin position="238"/>
        <end position="257"/>
    </location>
</feature>
<evidence type="ECO:0000256" key="4">
    <source>
        <dbReference type="RuleBase" id="RU367011"/>
    </source>
</evidence>
<evidence type="ECO:0000313" key="8">
    <source>
        <dbReference type="EMBL" id="KAK1800537.1"/>
    </source>
</evidence>
<evidence type="ECO:0000259" key="7">
    <source>
        <dbReference type="PROSITE" id="PS51144"/>
    </source>
</evidence>
<organism evidence="8 9">
    <name type="scientific">Electrophorus voltai</name>
    <dbReference type="NCBI Taxonomy" id="2609070"/>
    <lineage>
        <taxon>Eukaryota</taxon>
        <taxon>Metazoa</taxon>
        <taxon>Chordata</taxon>
        <taxon>Craniata</taxon>
        <taxon>Vertebrata</taxon>
        <taxon>Euteleostomi</taxon>
        <taxon>Actinopterygii</taxon>
        <taxon>Neopterygii</taxon>
        <taxon>Teleostei</taxon>
        <taxon>Ostariophysi</taxon>
        <taxon>Gymnotiformes</taxon>
        <taxon>Gymnotoidei</taxon>
        <taxon>Gymnotidae</taxon>
        <taxon>Electrophorus</taxon>
    </lineage>
</organism>
<keyword evidence="6" id="KW-1133">Transmembrane helix</keyword>
<evidence type="ECO:0000256" key="6">
    <source>
        <dbReference type="SAM" id="Phobius"/>
    </source>
</evidence>
<dbReference type="PROSITE" id="PS51144">
    <property type="entry name" value="ALPHA_CA_2"/>
    <property type="match status" value="1"/>
</dbReference>
<dbReference type="SMART" id="SM01057">
    <property type="entry name" value="Carb_anhydrase"/>
    <property type="match status" value="1"/>
</dbReference>
<dbReference type="PROSITE" id="PS00162">
    <property type="entry name" value="ALPHA_CA_1"/>
    <property type="match status" value="1"/>
</dbReference>
<evidence type="ECO:0000256" key="3">
    <source>
        <dbReference type="ARBA" id="ARBA00022833"/>
    </source>
</evidence>
<feature type="signal peptide" evidence="4">
    <location>
        <begin position="1"/>
        <end position="19"/>
    </location>
</feature>
<evidence type="ECO:0000256" key="2">
    <source>
        <dbReference type="ARBA" id="ARBA00022723"/>
    </source>
</evidence>
<dbReference type="GO" id="GO:0004089">
    <property type="term" value="F:carbonate dehydratase activity"/>
    <property type="evidence" value="ECO:0007669"/>
    <property type="project" value="UniProtKB-UniRule"/>
</dbReference>
<keyword evidence="3 4" id="KW-0862">Zinc</keyword>
<evidence type="ECO:0000256" key="1">
    <source>
        <dbReference type="ARBA" id="ARBA00010718"/>
    </source>
</evidence>
<proteinExistence type="inferred from homology"/>
<keyword evidence="4" id="KW-0732">Signal</keyword>
<reference evidence="8" key="1">
    <citation type="submission" date="2023-03" db="EMBL/GenBank/DDBJ databases">
        <title>Electrophorus voltai genome.</title>
        <authorList>
            <person name="Bian C."/>
        </authorList>
    </citation>
    <scope>NUCLEOTIDE SEQUENCE</scope>
    <source>
        <strain evidence="8">CB-2022</strain>
        <tissue evidence="8">Muscle</tissue>
    </source>
</reference>
<dbReference type="Proteomes" id="UP001239994">
    <property type="component" value="Unassembled WGS sequence"/>
</dbReference>
<feature type="compositionally biased region" description="Basic and acidic residues" evidence="5">
    <location>
        <begin position="32"/>
        <end position="47"/>
    </location>
</feature>
<keyword evidence="4" id="KW-0456">Lyase</keyword>
<protein>
    <recommendedName>
        <fullName evidence="4">Carbonic anhydrase</fullName>
        <ecNumber evidence="4">4.2.1.1</ecNumber>
    </recommendedName>
</protein>
<evidence type="ECO:0000256" key="5">
    <source>
        <dbReference type="SAM" id="MobiDB-lite"/>
    </source>
</evidence>
<feature type="chain" id="PRO_5041776661" description="Carbonic anhydrase" evidence="4">
    <location>
        <begin position="20"/>
        <end position="285"/>
    </location>
</feature>
<keyword evidence="6" id="KW-0812">Transmembrane</keyword>
<dbReference type="AlphaFoldDB" id="A0AAD9E2Z9"/>
<dbReference type="Gene3D" id="3.10.200.10">
    <property type="entry name" value="Alpha carbonic anhydrase"/>
    <property type="match status" value="1"/>
</dbReference>
<feature type="region of interest" description="Disordered" evidence="5">
    <location>
        <begin position="22"/>
        <end position="47"/>
    </location>
</feature>
<gene>
    <name evidence="8" type="ORF">P4O66_005757</name>
</gene>
<dbReference type="EMBL" id="JAROKS010000010">
    <property type="protein sequence ID" value="KAK1800537.1"/>
    <property type="molecule type" value="Genomic_DNA"/>
</dbReference>
<dbReference type="InterPro" id="IPR023561">
    <property type="entry name" value="Carbonic_anhydrase_a-class"/>
</dbReference>